<dbReference type="InterPro" id="IPR013740">
    <property type="entry name" value="Redoxin"/>
</dbReference>
<comment type="subcellular location">
    <subcellularLocation>
        <location evidence="1">Cell envelope</location>
    </subcellularLocation>
</comment>
<dbReference type="Pfam" id="PF08534">
    <property type="entry name" value="Redoxin"/>
    <property type="match status" value="1"/>
</dbReference>
<keyword evidence="4" id="KW-0732">Signal</keyword>
<dbReference type="Proteomes" id="UP000000692">
    <property type="component" value="Chromosome"/>
</dbReference>
<reference evidence="6 7" key="1">
    <citation type="journal article" date="2011" name="J. Bacteriol.">
        <title>Complete genome sequence of the industrial strain Ketogulonicigenium vulgare WSH-001.</title>
        <authorList>
            <person name="Liu L."/>
            <person name="Li Y."/>
            <person name="Zhang J."/>
            <person name="Zhou Z."/>
            <person name="Liu J."/>
            <person name="Li X."/>
            <person name="Zhou J."/>
            <person name="Du G."/>
            <person name="Wang L."/>
            <person name="Chen J."/>
        </authorList>
    </citation>
    <scope>NUCLEOTIDE SEQUENCE [LARGE SCALE GENOMIC DNA]</scope>
    <source>
        <strain evidence="6 7">WSH-001</strain>
    </source>
</reference>
<dbReference type="OrthoDB" id="9799347at2"/>
<dbReference type="PANTHER" id="PTHR42852:SF18">
    <property type="entry name" value="CHROMOSOME UNDETERMINED SCAFFOLD_47, WHOLE GENOME SHOTGUN SEQUENCE"/>
    <property type="match status" value="1"/>
</dbReference>
<dbReference type="AlphaFoldDB" id="F9Y8I2"/>
<evidence type="ECO:0000259" key="5">
    <source>
        <dbReference type="PROSITE" id="PS51352"/>
    </source>
</evidence>
<feature type="signal peptide" evidence="4">
    <location>
        <begin position="1"/>
        <end position="22"/>
    </location>
</feature>
<name>F9Y8I2_KETVW</name>
<evidence type="ECO:0000256" key="1">
    <source>
        <dbReference type="ARBA" id="ARBA00004196"/>
    </source>
</evidence>
<dbReference type="eggNOG" id="COG0526">
    <property type="taxonomic scope" value="Bacteria"/>
</dbReference>
<dbReference type="CDD" id="cd02966">
    <property type="entry name" value="TlpA_like_family"/>
    <property type="match status" value="1"/>
</dbReference>
<feature type="chain" id="PRO_5003392174" evidence="4">
    <location>
        <begin position="23"/>
        <end position="182"/>
    </location>
</feature>
<evidence type="ECO:0000256" key="2">
    <source>
        <dbReference type="ARBA" id="ARBA00022748"/>
    </source>
</evidence>
<dbReference type="PROSITE" id="PS51352">
    <property type="entry name" value="THIOREDOXIN_2"/>
    <property type="match status" value="1"/>
</dbReference>
<evidence type="ECO:0000256" key="4">
    <source>
        <dbReference type="SAM" id="SignalP"/>
    </source>
</evidence>
<evidence type="ECO:0000313" key="7">
    <source>
        <dbReference type="Proteomes" id="UP000000692"/>
    </source>
</evidence>
<dbReference type="PROSITE" id="PS00194">
    <property type="entry name" value="THIOREDOXIN_1"/>
    <property type="match status" value="1"/>
</dbReference>
<dbReference type="InterPro" id="IPR013766">
    <property type="entry name" value="Thioredoxin_domain"/>
</dbReference>
<keyword evidence="7" id="KW-1185">Reference proteome</keyword>
<evidence type="ECO:0000313" key="6">
    <source>
        <dbReference type="EMBL" id="AEM39991.1"/>
    </source>
</evidence>
<dbReference type="SUPFAM" id="SSF52833">
    <property type="entry name" value="Thioredoxin-like"/>
    <property type="match status" value="1"/>
</dbReference>
<proteinExistence type="predicted"/>
<dbReference type="InterPro" id="IPR017937">
    <property type="entry name" value="Thioredoxin_CS"/>
</dbReference>
<dbReference type="PATRIC" id="fig|759362.5.peg.163"/>
<dbReference type="Gene3D" id="3.40.30.10">
    <property type="entry name" value="Glutaredoxin"/>
    <property type="match status" value="1"/>
</dbReference>
<accession>F9Y8I2</accession>
<dbReference type="KEGG" id="kvl:KVU_0152"/>
<dbReference type="RefSeq" id="WP_013383409.1">
    <property type="nucleotide sequence ID" value="NC_017384.1"/>
</dbReference>
<dbReference type="EMBL" id="CP002018">
    <property type="protein sequence ID" value="AEM39991.1"/>
    <property type="molecule type" value="Genomic_DNA"/>
</dbReference>
<sequence length="182" mass="20077">MRKLLWAPVYTALTLMANAAMADNLADLREGDMRKLAVHERPEAASDVAFTTEDGASITLQDFQGKVTLVNFWATWCAPCRVEMPTLAHLQTELGGDDFQVVTIATGRNERDGMERFFDEIGVDNLPLHTDPRQALARSMGVMGLPVTLIIDREGREVARLMGDADWDSDSAMAIIRAVIAQ</sequence>
<keyword evidence="3" id="KW-0676">Redox-active center</keyword>
<dbReference type="InterPro" id="IPR050553">
    <property type="entry name" value="Thioredoxin_ResA/DsbE_sf"/>
</dbReference>
<dbReference type="GO" id="GO:0017004">
    <property type="term" value="P:cytochrome complex assembly"/>
    <property type="evidence" value="ECO:0007669"/>
    <property type="project" value="UniProtKB-KW"/>
</dbReference>
<gene>
    <name evidence="6" type="primary">tlpA</name>
    <name evidence="6" type="ordered locus">KVU_0152</name>
</gene>
<feature type="domain" description="Thioredoxin" evidence="5">
    <location>
        <begin position="39"/>
        <end position="181"/>
    </location>
</feature>
<protein>
    <submittedName>
        <fullName evidence="6">Putative inner membrane protein translocase component YidC</fullName>
    </submittedName>
</protein>
<organism evidence="6 7">
    <name type="scientific">Ketogulonicigenium vulgare (strain WSH-001)</name>
    <dbReference type="NCBI Taxonomy" id="759362"/>
    <lineage>
        <taxon>Bacteria</taxon>
        <taxon>Pseudomonadati</taxon>
        <taxon>Pseudomonadota</taxon>
        <taxon>Alphaproteobacteria</taxon>
        <taxon>Rhodobacterales</taxon>
        <taxon>Roseobacteraceae</taxon>
        <taxon>Ketogulonicigenium</taxon>
    </lineage>
</organism>
<evidence type="ECO:0000256" key="3">
    <source>
        <dbReference type="ARBA" id="ARBA00023284"/>
    </source>
</evidence>
<keyword evidence="2" id="KW-0201">Cytochrome c-type biogenesis</keyword>
<dbReference type="GO" id="GO:0015036">
    <property type="term" value="F:disulfide oxidoreductase activity"/>
    <property type="evidence" value="ECO:0007669"/>
    <property type="project" value="UniProtKB-ARBA"/>
</dbReference>
<dbReference type="HOGENOM" id="CLU_042529_11_0_5"/>
<dbReference type="GO" id="GO:0030313">
    <property type="term" value="C:cell envelope"/>
    <property type="evidence" value="ECO:0007669"/>
    <property type="project" value="UniProtKB-SubCell"/>
</dbReference>
<dbReference type="InterPro" id="IPR036249">
    <property type="entry name" value="Thioredoxin-like_sf"/>
</dbReference>
<dbReference type="PANTHER" id="PTHR42852">
    <property type="entry name" value="THIOL:DISULFIDE INTERCHANGE PROTEIN DSBE"/>
    <property type="match status" value="1"/>
</dbReference>